<name>A0A495DKN7_9PROT</name>
<feature type="transmembrane region" description="Helical" evidence="1">
    <location>
        <begin position="12"/>
        <end position="33"/>
    </location>
</feature>
<dbReference type="AlphaFoldDB" id="A0A495DKN7"/>
<gene>
    <name evidence="2" type="ORF">C7435_1114</name>
</gene>
<comment type="caution">
    <text evidence="2">The sequence shown here is derived from an EMBL/GenBank/DDBJ whole genome shotgun (WGS) entry which is preliminary data.</text>
</comment>
<sequence>MMDRVSNSLSTLVNVLFVAGVFGAMTIALGGAFA</sequence>
<evidence type="ECO:0000256" key="1">
    <source>
        <dbReference type="SAM" id="Phobius"/>
    </source>
</evidence>
<dbReference type="Proteomes" id="UP000273675">
    <property type="component" value="Unassembled WGS sequence"/>
</dbReference>
<protein>
    <submittedName>
        <fullName evidence="2">Uncharacterized protein</fullName>
    </submittedName>
</protein>
<proteinExistence type="predicted"/>
<evidence type="ECO:0000313" key="3">
    <source>
        <dbReference type="Proteomes" id="UP000273675"/>
    </source>
</evidence>
<accession>A0A495DKN7</accession>
<organism evidence="2 3">
    <name type="scientific">Maricaulis maris</name>
    <dbReference type="NCBI Taxonomy" id="74318"/>
    <lineage>
        <taxon>Bacteria</taxon>
        <taxon>Pseudomonadati</taxon>
        <taxon>Pseudomonadota</taxon>
        <taxon>Alphaproteobacteria</taxon>
        <taxon>Maricaulales</taxon>
        <taxon>Maricaulaceae</taxon>
        <taxon>Maricaulis</taxon>
    </lineage>
</organism>
<keyword evidence="1" id="KW-0812">Transmembrane</keyword>
<keyword evidence="1" id="KW-1133">Transmembrane helix</keyword>
<evidence type="ECO:0000313" key="2">
    <source>
        <dbReference type="EMBL" id="RKR03165.1"/>
    </source>
</evidence>
<keyword evidence="1" id="KW-0472">Membrane</keyword>
<reference evidence="2 3" key="1">
    <citation type="submission" date="2018-10" db="EMBL/GenBank/DDBJ databases">
        <title>Genomic Encyclopedia of Type Strains, Phase IV (KMG-IV): sequencing the most valuable type-strain genomes for metagenomic binning, comparative biology and taxonomic classification.</title>
        <authorList>
            <person name="Goeker M."/>
        </authorList>
    </citation>
    <scope>NUCLEOTIDE SEQUENCE [LARGE SCALE GENOMIC DNA]</scope>
    <source>
        <strain evidence="2 3">DSM 4734</strain>
    </source>
</reference>
<dbReference type="EMBL" id="RBIM01000002">
    <property type="protein sequence ID" value="RKR03165.1"/>
    <property type="molecule type" value="Genomic_DNA"/>
</dbReference>